<dbReference type="Gene3D" id="3.40.50.720">
    <property type="entry name" value="NAD(P)-binding Rossmann-like Domain"/>
    <property type="match status" value="1"/>
</dbReference>
<keyword evidence="3" id="KW-1185">Reference proteome</keyword>
<dbReference type="AlphaFoldDB" id="A0ABD5RIW2"/>
<feature type="domain" description="Saccharopine dehydrogenase NADP binding" evidence="1">
    <location>
        <begin position="5"/>
        <end position="123"/>
    </location>
</feature>
<evidence type="ECO:0000259" key="1">
    <source>
        <dbReference type="Pfam" id="PF03435"/>
    </source>
</evidence>
<dbReference type="SUPFAM" id="SSF51735">
    <property type="entry name" value="NAD(P)-binding Rossmann-fold domains"/>
    <property type="match status" value="1"/>
</dbReference>
<gene>
    <name evidence="2" type="ORF">ACFPYI_03970</name>
</gene>
<dbReference type="Pfam" id="PF03435">
    <property type="entry name" value="Sacchrp_dh_NADP"/>
    <property type="match status" value="1"/>
</dbReference>
<organism evidence="2 3">
    <name type="scientific">Halomarina salina</name>
    <dbReference type="NCBI Taxonomy" id="1872699"/>
    <lineage>
        <taxon>Archaea</taxon>
        <taxon>Methanobacteriati</taxon>
        <taxon>Methanobacteriota</taxon>
        <taxon>Stenosarchaea group</taxon>
        <taxon>Halobacteria</taxon>
        <taxon>Halobacteriales</taxon>
        <taxon>Natronomonadaceae</taxon>
        <taxon>Halomarina</taxon>
    </lineage>
</organism>
<proteinExistence type="predicted"/>
<dbReference type="InterPro" id="IPR005097">
    <property type="entry name" value="Sacchrp_dh_NADP-bd"/>
</dbReference>
<dbReference type="EMBL" id="JBHSQH010000001">
    <property type="protein sequence ID" value="MFC5970479.1"/>
    <property type="molecule type" value="Genomic_DNA"/>
</dbReference>
<dbReference type="PANTHER" id="PTHR43781">
    <property type="entry name" value="SACCHAROPINE DEHYDROGENASE"/>
    <property type="match status" value="1"/>
</dbReference>
<evidence type="ECO:0000313" key="2">
    <source>
        <dbReference type="EMBL" id="MFC5970479.1"/>
    </source>
</evidence>
<reference evidence="2 3" key="1">
    <citation type="journal article" date="2019" name="Int. J. Syst. Evol. Microbiol.">
        <title>The Global Catalogue of Microorganisms (GCM) 10K type strain sequencing project: providing services to taxonomists for standard genome sequencing and annotation.</title>
        <authorList>
            <consortium name="The Broad Institute Genomics Platform"/>
            <consortium name="The Broad Institute Genome Sequencing Center for Infectious Disease"/>
            <person name="Wu L."/>
            <person name="Ma J."/>
        </authorList>
    </citation>
    <scope>NUCLEOTIDE SEQUENCE [LARGE SCALE GENOMIC DNA]</scope>
    <source>
        <strain evidence="2 3">CGMCC 1.12543</strain>
    </source>
</reference>
<dbReference type="PANTHER" id="PTHR43781:SF1">
    <property type="entry name" value="SACCHAROPINE DEHYDROGENASE"/>
    <property type="match status" value="1"/>
</dbReference>
<dbReference type="InterPro" id="IPR036291">
    <property type="entry name" value="NAD(P)-bd_dom_sf"/>
</dbReference>
<name>A0ABD5RIW2_9EURY</name>
<evidence type="ECO:0000313" key="3">
    <source>
        <dbReference type="Proteomes" id="UP001596099"/>
    </source>
</evidence>
<dbReference type="Proteomes" id="UP001596099">
    <property type="component" value="Unassembled WGS sequence"/>
</dbReference>
<accession>A0ABD5RIW2</accession>
<comment type="caution">
    <text evidence="2">The sequence shown here is derived from an EMBL/GenBank/DDBJ whole genome shotgun (WGS) entry which is preliminary data.</text>
</comment>
<protein>
    <submittedName>
        <fullName evidence="2">Saccharopine dehydrogenase family protein</fullName>
    </submittedName>
</protein>
<dbReference type="RefSeq" id="WP_247419717.1">
    <property type="nucleotide sequence ID" value="NZ_JALLGW010000002.1"/>
</dbReference>
<sequence length="359" mass="38450">MTTLLIYGAYGYTGRLVTDRAVDELDADLVLAGRSPSKLEPLADEHDLPSRAFTLDHRRVVERHLDGVDAVLNCAGPFSRTADSLVDACVETGTDYLDITGEIEVFEALAARDAEAEEADIAVLPGVGFDVVPTDCLAAHLAEALPDATELSLGFQAFGSFSRGTVRTAVESIGEGGAIRRDGRVTAVSSVHETRRIDFGNGETLAVTIPWGDVATAYHSTGVPNVQVFTAVPERAVQALDATDRLAPLLDREWVQRTLSAVVDRTMVGPDADEREEGKALVWGEIGDGEETYEARLRTPETYTLTAMTAVEAARRTLAGETPTGYQTPSSAFGADFVTQFEGVEREDARPVGTTVSDD</sequence>